<dbReference type="GO" id="GO:0015629">
    <property type="term" value="C:actin cytoskeleton"/>
    <property type="evidence" value="ECO:0007669"/>
    <property type="project" value="TreeGrafter"/>
</dbReference>
<evidence type="ECO:0000256" key="8">
    <source>
        <dbReference type="SAM" id="MobiDB-lite"/>
    </source>
</evidence>
<keyword evidence="4 7" id="KW-0175">Coiled coil</keyword>
<dbReference type="Proteomes" id="UP001187415">
    <property type="component" value="Unassembled WGS sequence"/>
</dbReference>
<dbReference type="GO" id="GO:1900026">
    <property type="term" value="P:positive regulation of substrate adhesion-dependent cell spreading"/>
    <property type="evidence" value="ECO:0007669"/>
    <property type="project" value="TreeGrafter"/>
</dbReference>
<evidence type="ECO:0000256" key="3">
    <source>
        <dbReference type="ARBA" id="ARBA00022553"/>
    </source>
</evidence>
<feature type="region of interest" description="Disordered" evidence="8">
    <location>
        <begin position="261"/>
        <end position="293"/>
    </location>
</feature>
<feature type="region of interest" description="Disordered" evidence="8">
    <location>
        <begin position="105"/>
        <end position="140"/>
    </location>
</feature>
<evidence type="ECO:0000256" key="5">
    <source>
        <dbReference type="ARBA" id="ARBA00023203"/>
    </source>
</evidence>
<proteinExistence type="predicted"/>
<dbReference type="PANTHER" id="PTHR17271:SF10">
    <property type="entry name" value="TRIO AND F-ACTIN-BINDING PROTEIN"/>
    <property type="match status" value="1"/>
</dbReference>
<dbReference type="FunFam" id="2.30.29.30:FF:000133">
    <property type="entry name" value="myosin phosphatase Rho-interacting protein isoform X1"/>
    <property type="match status" value="1"/>
</dbReference>
<feature type="region of interest" description="Disordered" evidence="8">
    <location>
        <begin position="162"/>
        <end position="197"/>
    </location>
</feature>
<dbReference type="Pfam" id="PF00169">
    <property type="entry name" value="PH"/>
    <property type="match status" value="1"/>
</dbReference>
<dbReference type="SUPFAM" id="SSF50729">
    <property type="entry name" value="PH domain-like"/>
    <property type="match status" value="1"/>
</dbReference>
<dbReference type="EMBL" id="JAUPFM010000013">
    <property type="protein sequence ID" value="KAK2833810.1"/>
    <property type="molecule type" value="Genomic_DNA"/>
</dbReference>
<feature type="compositionally biased region" description="Polar residues" evidence="8">
    <location>
        <begin position="105"/>
        <end position="114"/>
    </location>
</feature>
<feature type="compositionally biased region" description="Low complexity" evidence="8">
    <location>
        <begin position="162"/>
        <end position="172"/>
    </location>
</feature>
<dbReference type="PANTHER" id="PTHR17271">
    <property type="entry name" value="PLECKSTRIN HOMOLOGY PH DOMAIN-CONTAINING PROTEIN"/>
    <property type="match status" value="1"/>
</dbReference>
<protein>
    <recommendedName>
        <fullName evidence="9">PH domain-containing protein</fullName>
    </recommendedName>
</protein>
<dbReference type="AlphaFoldDB" id="A0AA88SDA7"/>
<evidence type="ECO:0000259" key="9">
    <source>
        <dbReference type="PROSITE" id="PS50003"/>
    </source>
</evidence>
<evidence type="ECO:0000256" key="1">
    <source>
        <dbReference type="ARBA" id="ARBA00004245"/>
    </source>
</evidence>
<keyword evidence="11" id="KW-1185">Reference proteome</keyword>
<evidence type="ECO:0000256" key="6">
    <source>
        <dbReference type="ARBA" id="ARBA00023212"/>
    </source>
</evidence>
<organism evidence="10 11">
    <name type="scientific">Channa striata</name>
    <name type="common">Snakehead murrel</name>
    <name type="synonym">Ophicephalus striatus</name>
    <dbReference type="NCBI Taxonomy" id="64152"/>
    <lineage>
        <taxon>Eukaryota</taxon>
        <taxon>Metazoa</taxon>
        <taxon>Chordata</taxon>
        <taxon>Craniata</taxon>
        <taxon>Vertebrata</taxon>
        <taxon>Euteleostomi</taxon>
        <taxon>Actinopterygii</taxon>
        <taxon>Neopterygii</taxon>
        <taxon>Teleostei</taxon>
        <taxon>Neoteleostei</taxon>
        <taxon>Acanthomorphata</taxon>
        <taxon>Anabantaria</taxon>
        <taxon>Anabantiformes</taxon>
        <taxon>Channoidei</taxon>
        <taxon>Channidae</taxon>
        <taxon>Channa</taxon>
    </lineage>
</organism>
<dbReference type="CDD" id="cd13275">
    <property type="entry name" value="PH_M-RIP"/>
    <property type="match status" value="1"/>
</dbReference>
<feature type="compositionally biased region" description="Gly residues" evidence="8">
    <location>
        <begin position="270"/>
        <end position="281"/>
    </location>
</feature>
<keyword evidence="2" id="KW-0963">Cytoplasm</keyword>
<dbReference type="InterPro" id="IPR052223">
    <property type="entry name" value="Actin_Cytoskeleton_Reg"/>
</dbReference>
<feature type="coiled-coil region" evidence="7">
    <location>
        <begin position="297"/>
        <end position="438"/>
    </location>
</feature>
<keyword evidence="6" id="KW-0206">Cytoskeleton</keyword>
<accession>A0AA88SDA7</accession>
<dbReference type="SMART" id="SM00233">
    <property type="entry name" value="PH"/>
    <property type="match status" value="1"/>
</dbReference>
<evidence type="ECO:0000313" key="10">
    <source>
        <dbReference type="EMBL" id="KAK2833810.1"/>
    </source>
</evidence>
<dbReference type="InterPro" id="IPR011993">
    <property type="entry name" value="PH-like_dom_sf"/>
</dbReference>
<evidence type="ECO:0000256" key="4">
    <source>
        <dbReference type="ARBA" id="ARBA00023054"/>
    </source>
</evidence>
<evidence type="ECO:0000313" key="11">
    <source>
        <dbReference type="Proteomes" id="UP001187415"/>
    </source>
</evidence>
<keyword evidence="5" id="KW-0009">Actin-binding</keyword>
<feature type="coiled-coil region" evidence="7">
    <location>
        <begin position="462"/>
        <end position="528"/>
    </location>
</feature>
<dbReference type="GO" id="GO:0051015">
    <property type="term" value="F:actin filament binding"/>
    <property type="evidence" value="ECO:0007669"/>
    <property type="project" value="TreeGrafter"/>
</dbReference>
<comment type="subcellular location">
    <subcellularLocation>
        <location evidence="1">Cytoplasm</location>
        <location evidence="1">Cytoskeleton</location>
    </subcellularLocation>
</comment>
<dbReference type="Gene3D" id="2.30.29.30">
    <property type="entry name" value="Pleckstrin-homology domain (PH domain)/Phosphotyrosine-binding domain (PTB)"/>
    <property type="match status" value="1"/>
</dbReference>
<keyword evidence="3" id="KW-0597">Phosphoprotein</keyword>
<reference evidence="10" key="1">
    <citation type="submission" date="2023-07" db="EMBL/GenBank/DDBJ databases">
        <title>Chromosome-level Genome Assembly of Striped Snakehead (Channa striata).</title>
        <authorList>
            <person name="Liu H."/>
        </authorList>
    </citation>
    <scope>NUCLEOTIDE SEQUENCE</scope>
    <source>
        <strain evidence="10">Gz</strain>
        <tissue evidence="10">Muscle</tissue>
    </source>
</reference>
<dbReference type="InterPro" id="IPR039597">
    <property type="entry name" value="M-RIP_PH"/>
</dbReference>
<gene>
    <name evidence="10" type="ORF">Q5P01_017699</name>
</gene>
<evidence type="ECO:0000256" key="7">
    <source>
        <dbReference type="SAM" id="Coils"/>
    </source>
</evidence>
<dbReference type="InterPro" id="IPR001849">
    <property type="entry name" value="PH_domain"/>
</dbReference>
<name>A0AA88SDA7_CHASR</name>
<evidence type="ECO:0000256" key="2">
    <source>
        <dbReference type="ARBA" id="ARBA00022490"/>
    </source>
</evidence>
<feature type="domain" description="PH" evidence="9">
    <location>
        <begin position="6"/>
        <end position="102"/>
    </location>
</feature>
<comment type="caution">
    <text evidence="10">The sequence shown here is derived from an EMBL/GenBank/DDBJ whole genome shotgun (WGS) entry which is preliminary data.</text>
</comment>
<feature type="compositionally biased region" description="Basic and acidic residues" evidence="8">
    <location>
        <begin position="175"/>
        <end position="192"/>
    </location>
</feature>
<dbReference type="PROSITE" id="PS50003">
    <property type="entry name" value="PH_DOMAIN"/>
    <property type="match status" value="1"/>
</dbReference>
<sequence>MTPDLLNFKKGWMSKLDESGEWKKHWFVLTDAGLKYYRDSSAEEKDEMDGEIDLKSCVRVSEFDVEKNYGFQIQTREAVFTLSAMTAGIRRNWIEVLKKCIRPSSSPDLTQLPDSSDKENSHSRFPPSSRRLSSRHSDVHADVPTSAAPALHKFDYVELSPVPTSSSPLPASQREAGEGQGKEHSHWQEERNTSSQWEAVLSRKSTSIGSNQRLCVEDEIERKWAEFERLPLKDMSCFPPVGSQSVSPSAYEALQREVASLRQQQEELQRGGGRSRGGAKGSCGPEAPCGRSLSAMERAHRHALEELQRQHDRQMKELEAEKARLLLEEAQDTARVMEALKKKHKEELEREVEKVKRLSSGAFDSQTLRAQQQAEAQSLQRELAGLSERYSQKCLELNRAEQNNAEREREISRKERDMEQLKNENQVLKARLSEEISRIRSAITDQGSGDKDGTPCELEVLLRVKENEIEYLHKEISCLRNEVQFLNTEKRLACARHAEVTEELSGIKSRSEREIQSLKEHLRLAMAALQEGQKLGNSLDH</sequence>